<feature type="region of interest" description="Disordered" evidence="4">
    <location>
        <begin position="53"/>
        <end position="83"/>
    </location>
</feature>
<dbReference type="SMART" id="SM00184">
    <property type="entry name" value="RING"/>
    <property type="match status" value="1"/>
</dbReference>
<dbReference type="EMBL" id="MN739109">
    <property type="protein sequence ID" value="QHS89393.1"/>
    <property type="molecule type" value="Genomic_DNA"/>
</dbReference>
<evidence type="ECO:0000256" key="3">
    <source>
        <dbReference type="ARBA" id="ARBA00022833"/>
    </source>
</evidence>
<dbReference type="InterPro" id="IPR013083">
    <property type="entry name" value="Znf_RING/FYVE/PHD"/>
</dbReference>
<keyword evidence="1" id="KW-0479">Metal-binding</keyword>
<protein>
    <recommendedName>
        <fullName evidence="5">RING-type domain-containing protein</fullName>
    </recommendedName>
</protein>
<keyword evidence="3" id="KW-0862">Zinc</keyword>
<dbReference type="Gene3D" id="3.30.40.10">
    <property type="entry name" value="Zinc/RING finger domain, C3HC4 (zinc finger)"/>
    <property type="match status" value="1"/>
</dbReference>
<feature type="compositionally biased region" description="Acidic residues" evidence="4">
    <location>
        <begin position="57"/>
        <end position="81"/>
    </location>
</feature>
<evidence type="ECO:0000256" key="2">
    <source>
        <dbReference type="ARBA" id="ARBA00022771"/>
    </source>
</evidence>
<keyword evidence="2" id="KW-0863">Zinc-finger</keyword>
<dbReference type="SUPFAM" id="SSF57850">
    <property type="entry name" value="RING/U-box"/>
    <property type="match status" value="1"/>
</dbReference>
<dbReference type="GO" id="GO:0016567">
    <property type="term" value="P:protein ubiquitination"/>
    <property type="evidence" value="ECO:0007669"/>
    <property type="project" value="TreeGrafter"/>
</dbReference>
<name>A0A6C0BDB4_9ZZZZ</name>
<dbReference type="InterPro" id="IPR001841">
    <property type="entry name" value="Znf_RING"/>
</dbReference>
<dbReference type="PANTHER" id="PTHR45969:SF69">
    <property type="entry name" value="FINGER DOMAIN PROTEIN, PUTATIVE (AFU_ORTHOLOGUE AFUA_3G12190)-RELATED"/>
    <property type="match status" value="1"/>
</dbReference>
<accession>A0A6C0BDB4</accession>
<evidence type="ECO:0000313" key="6">
    <source>
        <dbReference type="EMBL" id="QHS89393.1"/>
    </source>
</evidence>
<dbReference type="GO" id="GO:0008270">
    <property type="term" value="F:zinc ion binding"/>
    <property type="evidence" value="ECO:0007669"/>
    <property type="project" value="UniProtKB-KW"/>
</dbReference>
<reference evidence="6" key="1">
    <citation type="journal article" date="2020" name="Nature">
        <title>Giant virus diversity and host interactions through global metagenomics.</title>
        <authorList>
            <person name="Schulz F."/>
            <person name="Roux S."/>
            <person name="Paez-Espino D."/>
            <person name="Jungbluth S."/>
            <person name="Walsh D.A."/>
            <person name="Denef V.J."/>
            <person name="McMahon K.D."/>
            <person name="Konstantinidis K.T."/>
            <person name="Eloe-Fadrosh E.A."/>
            <person name="Kyrpides N.C."/>
            <person name="Woyke T."/>
        </authorList>
    </citation>
    <scope>NUCLEOTIDE SEQUENCE</scope>
    <source>
        <strain evidence="6">GVMAG-M-3300010158-60</strain>
    </source>
</reference>
<dbReference type="PANTHER" id="PTHR45969">
    <property type="entry name" value="RING ZINC FINGER PROTEIN-RELATED"/>
    <property type="match status" value="1"/>
</dbReference>
<organism evidence="6">
    <name type="scientific">viral metagenome</name>
    <dbReference type="NCBI Taxonomy" id="1070528"/>
    <lineage>
        <taxon>unclassified sequences</taxon>
        <taxon>metagenomes</taxon>
        <taxon>organismal metagenomes</taxon>
    </lineage>
</organism>
<evidence type="ECO:0000259" key="5">
    <source>
        <dbReference type="PROSITE" id="PS50089"/>
    </source>
</evidence>
<sequence>MTECSICYDAISSATGQVTLACSHVYHLGCVGRWFQDHSSCPLCRAEPCEKERIVADESEEEEEGEEEEEEEEEDEIPSFDEEAHAFWVMRTTFEKLERGEGIASETDPKHFVPSKESHKGYAMHTLIIMEERGGYETD</sequence>
<dbReference type="PROSITE" id="PS50089">
    <property type="entry name" value="ZF_RING_2"/>
    <property type="match status" value="1"/>
</dbReference>
<dbReference type="GO" id="GO:0061630">
    <property type="term" value="F:ubiquitin protein ligase activity"/>
    <property type="evidence" value="ECO:0007669"/>
    <property type="project" value="TreeGrafter"/>
</dbReference>
<dbReference type="Pfam" id="PF13639">
    <property type="entry name" value="zf-RING_2"/>
    <property type="match status" value="1"/>
</dbReference>
<evidence type="ECO:0000256" key="4">
    <source>
        <dbReference type="SAM" id="MobiDB-lite"/>
    </source>
</evidence>
<proteinExistence type="predicted"/>
<evidence type="ECO:0000256" key="1">
    <source>
        <dbReference type="ARBA" id="ARBA00022723"/>
    </source>
</evidence>
<feature type="domain" description="RING-type" evidence="5">
    <location>
        <begin position="4"/>
        <end position="45"/>
    </location>
</feature>
<dbReference type="AlphaFoldDB" id="A0A6C0BDB4"/>